<sequence>MRFIYALILMLFFAVSGFSQTEQLAKNYFDRGEFEKAENIYEKLLDNEPNNAEIFFGLIATYQQLEKFGKAEKLLKDKLNTTANSPHYLVELGQNFALQKNPAQAEKFFDEALRAIESRPNFAFSIARTFEKYSMLDNAVAAYELGMKMNPDAEYSIQLARLYGEQGEIEKMFSNYINVLGNNPALLPGVSRIYGQFITDDPVNEANIIFRKLLLKKLQEDQNILYNEMLSWLFIQQKEFQKAFLQEKAIYRRSQEGLASLMRLTIMASEEGQPETALEVLDFIIEETPQEEVKLQAHQLKLNILQDTLPEKQYPEIENSYRELFNTYGTGLNMLSLQIDFANFLSFRQGKIAEGEAILKAYLDQGLNKFQEAAVKMALADILVLDEKFNSALIYYTQVQNLVENDVLAQMARFKVAKTSYYKGDFEWATIQLDVLKSATSQLIANDAMELSLLISENSIEDSTQTALKQYARADLLAFQEKDSRAIKILDTILIQHKGERIEDDALYKQGLLYEDSGDFTKAEENYLKIVEYYKDGVLSDNAHFRLAELYALQLGQPQKAQEFYEKIIFNYADSIYFVDARKKFRKLRGDELE</sequence>
<feature type="repeat" description="TPR" evidence="1">
    <location>
        <begin position="504"/>
        <end position="537"/>
    </location>
</feature>
<accession>A0ABW5IV33</accession>
<keyword evidence="2" id="KW-0732">Signal</keyword>
<dbReference type="SUPFAM" id="SSF48452">
    <property type="entry name" value="TPR-like"/>
    <property type="match status" value="3"/>
</dbReference>
<dbReference type="Pfam" id="PF13432">
    <property type="entry name" value="TPR_16"/>
    <property type="match status" value="1"/>
</dbReference>
<dbReference type="PROSITE" id="PS50005">
    <property type="entry name" value="TPR"/>
    <property type="match status" value="2"/>
</dbReference>
<feature type="signal peptide" evidence="2">
    <location>
        <begin position="1"/>
        <end position="21"/>
    </location>
</feature>
<dbReference type="InterPro" id="IPR011990">
    <property type="entry name" value="TPR-like_helical_dom_sf"/>
</dbReference>
<evidence type="ECO:0000313" key="4">
    <source>
        <dbReference type="Proteomes" id="UP001597468"/>
    </source>
</evidence>
<evidence type="ECO:0000256" key="1">
    <source>
        <dbReference type="PROSITE-ProRule" id="PRU00339"/>
    </source>
</evidence>
<organism evidence="3 4">
    <name type="scientific">Salinimicrobium flavum</name>
    <dbReference type="NCBI Taxonomy" id="1737065"/>
    <lineage>
        <taxon>Bacteria</taxon>
        <taxon>Pseudomonadati</taxon>
        <taxon>Bacteroidota</taxon>
        <taxon>Flavobacteriia</taxon>
        <taxon>Flavobacteriales</taxon>
        <taxon>Flavobacteriaceae</taxon>
        <taxon>Salinimicrobium</taxon>
    </lineage>
</organism>
<evidence type="ECO:0000256" key="2">
    <source>
        <dbReference type="SAM" id="SignalP"/>
    </source>
</evidence>
<protein>
    <submittedName>
        <fullName evidence="3">Tetratricopeptide repeat protein</fullName>
    </submittedName>
</protein>
<comment type="caution">
    <text evidence="3">The sequence shown here is derived from an EMBL/GenBank/DDBJ whole genome shotgun (WGS) entry which is preliminary data.</text>
</comment>
<gene>
    <name evidence="3" type="ORF">ACFSTG_06540</name>
</gene>
<dbReference type="Proteomes" id="UP001597468">
    <property type="component" value="Unassembled WGS sequence"/>
</dbReference>
<evidence type="ECO:0000313" key="3">
    <source>
        <dbReference type="EMBL" id="MFD2517544.1"/>
    </source>
</evidence>
<reference evidence="4" key="1">
    <citation type="journal article" date="2019" name="Int. J. Syst. Evol. Microbiol.">
        <title>The Global Catalogue of Microorganisms (GCM) 10K type strain sequencing project: providing services to taxonomists for standard genome sequencing and annotation.</title>
        <authorList>
            <consortium name="The Broad Institute Genomics Platform"/>
            <consortium name="The Broad Institute Genome Sequencing Center for Infectious Disease"/>
            <person name="Wu L."/>
            <person name="Ma J."/>
        </authorList>
    </citation>
    <scope>NUCLEOTIDE SEQUENCE [LARGE SCALE GENOMIC DNA]</scope>
    <source>
        <strain evidence="4">KCTC 42585</strain>
    </source>
</reference>
<name>A0ABW5IV33_9FLAO</name>
<dbReference type="InterPro" id="IPR019734">
    <property type="entry name" value="TPR_rpt"/>
</dbReference>
<dbReference type="SMART" id="SM00028">
    <property type="entry name" value="TPR"/>
    <property type="match status" value="7"/>
</dbReference>
<feature type="repeat" description="TPR" evidence="1">
    <location>
        <begin position="18"/>
        <end position="51"/>
    </location>
</feature>
<dbReference type="Pfam" id="PF14559">
    <property type="entry name" value="TPR_19"/>
    <property type="match status" value="1"/>
</dbReference>
<feature type="chain" id="PRO_5046991444" evidence="2">
    <location>
        <begin position="22"/>
        <end position="594"/>
    </location>
</feature>
<keyword evidence="4" id="KW-1185">Reference proteome</keyword>
<dbReference type="Gene3D" id="1.25.40.10">
    <property type="entry name" value="Tetratricopeptide repeat domain"/>
    <property type="match status" value="2"/>
</dbReference>
<dbReference type="PANTHER" id="PTHR12558">
    <property type="entry name" value="CELL DIVISION CYCLE 16,23,27"/>
    <property type="match status" value="1"/>
</dbReference>
<keyword evidence="1" id="KW-0802">TPR repeat</keyword>
<dbReference type="EMBL" id="JBHULT010000006">
    <property type="protein sequence ID" value="MFD2517544.1"/>
    <property type="molecule type" value="Genomic_DNA"/>
</dbReference>
<proteinExistence type="predicted"/>
<dbReference type="RefSeq" id="WP_380749907.1">
    <property type="nucleotide sequence ID" value="NZ_JBHULT010000006.1"/>
</dbReference>
<dbReference type="PANTHER" id="PTHR12558:SF13">
    <property type="entry name" value="CELL DIVISION CYCLE PROTEIN 27 HOMOLOG"/>
    <property type="match status" value="1"/>
</dbReference>